<feature type="transmembrane region" description="Helical" evidence="7">
    <location>
        <begin position="171"/>
        <end position="191"/>
    </location>
</feature>
<feature type="domain" description="Phosphatidic acid phosphatase type 2/haloperoxidase" evidence="8">
    <location>
        <begin position="87"/>
        <end position="212"/>
    </location>
</feature>
<feature type="transmembrane region" description="Helical" evidence="7">
    <location>
        <begin position="197"/>
        <end position="217"/>
    </location>
</feature>
<evidence type="ECO:0000256" key="4">
    <source>
        <dbReference type="ARBA" id="ARBA00022801"/>
    </source>
</evidence>
<evidence type="ECO:0000256" key="5">
    <source>
        <dbReference type="ARBA" id="ARBA00022989"/>
    </source>
</evidence>
<dbReference type="Gene3D" id="1.20.144.10">
    <property type="entry name" value="Phosphatidic acid phosphatase type 2/haloperoxidase"/>
    <property type="match status" value="1"/>
</dbReference>
<protein>
    <recommendedName>
        <fullName evidence="8">Phosphatidic acid phosphatase type 2/haloperoxidase domain-containing protein</fullName>
    </recommendedName>
</protein>
<dbReference type="AlphaFoldDB" id="A0A3B1E137"/>
<feature type="transmembrane region" description="Helical" evidence="7">
    <location>
        <begin position="56"/>
        <end position="74"/>
    </location>
</feature>
<dbReference type="PANTHER" id="PTHR14969">
    <property type="entry name" value="SPHINGOSINE-1-PHOSPHATE PHOSPHOHYDROLASE"/>
    <property type="match status" value="1"/>
</dbReference>
<reference evidence="9" key="1">
    <citation type="submission" date="2018-06" db="EMBL/GenBank/DDBJ databases">
        <authorList>
            <person name="Zhirakovskaya E."/>
        </authorList>
    </citation>
    <scope>NUCLEOTIDE SEQUENCE</scope>
</reference>
<proteinExistence type="predicted"/>
<keyword evidence="3 7" id="KW-0812">Transmembrane</keyword>
<evidence type="ECO:0000259" key="8">
    <source>
        <dbReference type="SMART" id="SM00014"/>
    </source>
</evidence>
<accession>A0A3B1E137</accession>
<evidence type="ECO:0000313" key="9">
    <source>
        <dbReference type="EMBL" id="VAX42658.1"/>
    </source>
</evidence>
<dbReference type="Pfam" id="PF01569">
    <property type="entry name" value="PAP2"/>
    <property type="match status" value="1"/>
</dbReference>
<dbReference type="GO" id="GO:0016787">
    <property type="term" value="F:hydrolase activity"/>
    <property type="evidence" value="ECO:0007669"/>
    <property type="project" value="UniProtKB-KW"/>
</dbReference>
<dbReference type="InterPro" id="IPR000326">
    <property type="entry name" value="PAP2/HPO"/>
</dbReference>
<comment type="subcellular location">
    <subcellularLocation>
        <location evidence="1">Cell membrane</location>
        <topology evidence="1">Multi-pass membrane protein</topology>
    </subcellularLocation>
</comment>
<dbReference type="SMART" id="SM00014">
    <property type="entry name" value="acidPPc"/>
    <property type="match status" value="1"/>
</dbReference>
<dbReference type="InterPro" id="IPR036938">
    <property type="entry name" value="PAP2/HPO_sf"/>
</dbReference>
<keyword evidence="6 7" id="KW-0472">Membrane</keyword>
<keyword evidence="4" id="KW-0378">Hydrolase</keyword>
<dbReference type="EMBL" id="UOGK01000732">
    <property type="protein sequence ID" value="VAX42658.1"/>
    <property type="molecule type" value="Genomic_DNA"/>
</dbReference>
<evidence type="ECO:0000256" key="3">
    <source>
        <dbReference type="ARBA" id="ARBA00022692"/>
    </source>
</evidence>
<organism evidence="9">
    <name type="scientific">hydrothermal vent metagenome</name>
    <dbReference type="NCBI Taxonomy" id="652676"/>
    <lineage>
        <taxon>unclassified sequences</taxon>
        <taxon>metagenomes</taxon>
        <taxon>ecological metagenomes</taxon>
    </lineage>
</organism>
<gene>
    <name evidence="9" type="ORF">MNBD_PLANCTO03-583</name>
</gene>
<dbReference type="GO" id="GO:0005886">
    <property type="term" value="C:plasma membrane"/>
    <property type="evidence" value="ECO:0007669"/>
    <property type="project" value="UniProtKB-SubCell"/>
</dbReference>
<sequence>MTCPMRTTAILALVLLTGFVVLTFLDGWIYHAIDPSLASRARLDAQLWYLILRHTGSLWTWLAVGAVLVGLAALQRAQYPRRPLWLDGLFVALSAGASGLAAELGKLIIARERPATIETLDSGLQALVYQGYHFRGPFAGFLDGSNLGLPSSHAATAAGGAFALALLRPRLGLVAVGLALGCGISRLLTGAHFATDVYAGVVLGLILSRLLARLLGVREESSPRRSMAA</sequence>
<dbReference type="SUPFAM" id="SSF48317">
    <property type="entry name" value="Acid phosphatase/Vanadium-dependent haloperoxidase"/>
    <property type="match status" value="1"/>
</dbReference>
<evidence type="ECO:0000256" key="6">
    <source>
        <dbReference type="ARBA" id="ARBA00023136"/>
    </source>
</evidence>
<evidence type="ECO:0000256" key="2">
    <source>
        <dbReference type="ARBA" id="ARBA00022475"/>
    </source>
</evidence>
<evidence type="ECO:0000256" key="7">
    <source>
        <dbReference type="SAM" id="Phobius"/>
    </source>
</evidence>
<dbReference type="PANTHER" id="PTHR14969:SF62">
    <property type="entry name" value="DECAPRENYLPHOSPHORYL-5-PHOSPHORIBOSE PHOSPHATASE RV3807C-RELATED"/>
    <property type="match status" value="1"/>
</dbReference>
<name>A0A3B1E137_9ZZZZ</name>
<keyword evidence="5 7" id="KW-1133">Transmembrane helix</keyword>
<evidence type="ECO:0000256" key="1">
    <source>
        <dbReference type="ARBA" id="ARBA00004651"/>
    </source>
</evidence>
<keyword evidence="2" id="KW-1003">Cell membrane</keyword>